<sequence length="169" mass="19209">MLKNSVRQNCTNGDPSNNKNYTIGSIQVLVERPDVLRGFDYDRDEKCGRPVFSAKFFVFRLIKLKRERPAGKFLAALFGRISHPWITNGNPSKKQKKEWFPVFVEYVNGVRISPCVLTVEGGKQILGKVDVRSERATVAYNGKEHVFVGPNVHPFVVLCRKARPGQKFD</sequence>
<organism evidence="1 2">
    <name type="scientific">Panagrolaimus davidi</name>
    <dbReference type="NCBI Taxonomy" id="227884"/>
    <lineage>
        <taxon>Eukaryota</taxon>
        <taxon>Metazoa</taxon>
        <taxon>Ecdysozoa</taxon>
        <taxon>Nematoda</taxon>
        <taxon>Chromadorea</taxon>
        <taxon>Rhabditida</taxon>
        <taxon>Tylenchina</taxon>
        <taxon>Panagrolaimomorpha</taxon>
        <taxon>Panagrolaimoidea</taxon>
        <taxon>Panagrolaimidae</taxon>
        <taxon>Panagrolaimus</taxon>
    </lineage>
</organism>
<evidence type="ECO:0000313" key="1">
    <source>
        <dbReference type="Proteomes" id="UP000887578"/>
    </source>
</evidence>
<dbReference type="AlphaFoldDB" id="A0A914P0X9"/>
<name>A0A914P0X9_9BILA</name>
<evidence type="ECO:0000313" key="2">
    <source>
        <dbReference type="WBParaSite" id="PDA_v2.g11425.t1"/>
    </source>
</evidence>
<dbReference type="Proteomes" id="UP000887578">
    <property type="component" value="Unplaced"/>
</dbReference>
<accession>A0A914P0X9</accession>
<dbReference type="PANTHER" id="PTHR31578:SF3">
    <property type="entry name" value="NEMATODE SPECIFIC PEPTIDE FAMILY"/>
    <property type="match status" value="1"/>
</dbReference>
<reference evidence="2" key="1">
    <citation type="submission" date="2022-11" db="UniProtKB">
        <authorList>
            <consortium name="WormBaseParasite"/>
        </authorList>
    </citation>
    <scope>IDENTIFICATION</scope>
</reference>
<dbReference type="SUPFAM" id="SSF141739">
    <property type="entry name" value="MFPT repeat-like"/>
    <property type="match status" value="1"/>
</dbReference>
<dbReference type="PANTHER" id="PTHR31578">
    <property type="entry name" value="PROTEIN CBG21223-RELATED"/>
    <property type="match status" value="1"/>
</dbReference>
<protein>
    <submittedName>
        <fullName evidence="2">Uncharacterized protein</fullName>
    </submittedName>
</protein>
<dbReference type="WBParaSite" id="PDA_v2.g11425.t1">
    <property type="protein sequence ID" value="PDA_v2.g11425.t1"/>
    <property type="gene ID" value="PDA_v2.g11425"/>
</dbReference>
<proteinExistence type="predicted"/>
<keyword evidence="1" id="KW-1185">Reference proteome</keyword>
<dbReference type="Pfam" id="PF12150">
    <property type="entry name" value="MFP2b"/>
    <property type="match status" value="1"/>
</dbReference>
<dbReference type="InterPro" id="IPR021010">
    <property type="entry name" value="Cytosolic_motility_protein"/>
</dbReference>